<feature type="compositionally biased region" description="Low complexity" evidence="1">
    <location>
        <begin position="94"/>
        <end position="104"/>
    </location>
</feature>
<keyword evidence="3" id="KW-1185">Reference proteome</keyword>
<reference evidence="2 3" key="1">
    <citation type="journal article" date="2022" name="Front. Microbiol.">
        <title>High genomic differentiation and limited gene flow indicate recent cryptic speciation within the genus Laspinema (cyanobacteria).</title>
        <authorList>
            <person name="Stanojkovic A."/>
            <person name="Skoupy S."/>
            <person name="Skaloud P."/>
            <person name="Dvorak P."/>
        </authorList>
    </citation>
    <scope>NUCLEOTIDE SEQUENCE [LARGE SCALE GENOMIC DNA]</scope>
    <source>
        <strain evidence="2 3">D2a</strain>
    </source>
</reference>
<gene>
    <name evidence="2" type="ORF">NG799_01910</name>
</gene>
<feature type="region of interest" description="Disordered" evidence="1">
    <location>
        <begin position="94"/>
        <end position="131"/>
    </location>
</feature>
<sequence>MSLGFAEWATGVSNYWKSEYTRQGLFDSTDIEQYQKQGYYVVYDSQEICCPETDATLGYATSILNKPDGSLALFLDYDQAKEFANQNQAFCAKPTGIAKPTGTPKPKPKLRPKDQPKPTDAVLGGRGTQPNATDAVLGNSLTVSRQQLFNQLKTKGGTPEEWSRLAILDRELGYTSPQFPHVTPYRVAWNRSASP</sequence>
<name>A0ABT2MKT0_9CYAN</name>
<evidence type="ECO:0000313" key="2">
    <source>
        <dbReference type="EMBL" id="MCT7965087.1"/>
    </source>
</evidence>
<evidence type="ECO:0000313" key="3">
    <source>
        <dbReference type="Proteomes" id="UP001525890"/>
    </source>
</evidence>
<dbReference type="Proteomes" id="UP001525890">
    <property type="component" value="Unassembled WGS sequence"/>
</dbReference>
<comment type="caution">
    <text evidence="2">The sequence shown here is derived from an EMBL/GenBank/DDBJ whole genome shotgun (WGS) entry which is preliminary data.</text>
</comment>
<organism evidence="2 3">
    <name type="scientific">Laspinema palackyanum D2a</name>
    <dbReference type="NCBI Taxonomy" id="2953684"/>
    <lineage>
        <taxon>Bacteria</taxon>
        <taxon>Bacillati</taxon>
        <taxon>Cyanobacteriota</taxon>
        <taxon>Cyanophyceae</taxon>
        <taxon>Oscillatoriophycideae</taxon>
        <taxon>Oscillatoriales</taxon>
        <taxon>Laspinemataceae</taxon>
        <taxon>Laspinema</taxon>
        <taxon>Laspinema palackyanum</taxon>
    </lineage>
</organism>
<accession>A0ABT2MKT0</accession>
<dbReference type="RefSeq" id="WP_261235088.1">
    <property type="nucleotide sequence ID" value="NZ_JAMXFF010000002.1"/>
</dbReference>
<dbReference type="EMBL" id="JAMXFF010000002">
    <property type="protein sequence ID" value="MCT7965087.1"/>
    <property type="molecule type" value="Genomic_DNA"/>
</dbReference>
<protein>
    <submittedName>
        <fullName evidence="2">Uncharacterized protein</fullName>
    </submittedName>
</protein>
<evidence type="ECO:0000256" key="1">
    <source>
        <dbReference type="SAM" id="MobiDB-lite"/>
    </source>
</evidence>
<proteinExistence type="predicted"/>